<feature type="domain" description="C2H2-type" evidence="13">
    <location>
        <begin position="344"/>
        <end position="371"/>
    </location>
</feature>
<comment type="subcellular location">
    <subcellularLocation>
        <location evidence="2">Nucleus</location>
    </subcellularLocation>
</comment>
<evidence type="ECO:0000313" key="14">
    <source>
        <dbReference type="Ensembl" id="ENSCPRP00005013525.1"/>
    </source>
</evidence>
<evidence type="ECO:0000256" key="3">
    <source>
        <dbReference type="ARBA" id="ARBA00006991"/>
    </source>
</evidence>
<name>A0A7M4ETB8_CROPO</name>
<keyword evidence="9" id="KW-0238">DNA-binding</keyword>
<dbReference type="GO" id="GO:0008270">
    <property type="term" value="F:zinc ion binding"/>
    <property type="evidence" value="ECO:0007669"/>
    <property type="project" value="UniProtKB-KW"/>
</dbReference>
<evidence type="ECO:0000256" key="10">
    <source>
        <dbReference type="ARBA" id="ARBA00023163"/>
    </source>
</evidence>
<dbReference type="FunFam" id="3.30.160.60:FF:002343">
    <property type="entry name" value="Zinc finger protein 33A"/>
    <property type="match status" value="1"/>
</dbReference>
<evidence type="ECO:0000259" key="13">
    <source>
        <dbReference type="PROSITE" id="PS50157"/>
    </source>
</evidence>
<dbReference type="Ensembl" id="ENSCPRT00005015879.1">
    <property type="protein sequence ID" value="ENSCPRP00005013525.1"/>
    <property type="gene ID" value="ENSCPRG00005009560.1"/>
</dbReference>
<feature type="domain" description="C2H2-type" evidence="13">
    <location>
        <begin position="232"/>
        <end position="259"/>
    </location>
</feature>
<dbReference type="Proteomes" id="UP000594220">
    <property type="component" value="Unplaced"/>
</dbReference>
<reference evidence="14" key="2">
    <citation type="submission" date="2025-09" db="UniProtKB">
        <authorList>
            <consortium name="Ensembl"/>
        </authorList>
    </citation>
    <scope>IDENTIFICATION</scope>
</reference>
<evidence type="ECO:0000256" key="11">
    <source>
        <dbReference type="ARBA" id="ARBA00023242"/>
    </source>
</evidence>
<reference evidence="14" key="1">
    <citation type="submission" date="2025-08" db="UniProtKB">
        <authorList>
            <consortium name="Ensembl"/>
        </authorList>
    </citation>
    <scope>IDENTIFICATION</scope>
</reference>
<feature type="domain" description="C2H2-type" evidence="13">
    <location>
        <begin position="316"/>
        <end position="343"/>
    </location>
</feature>
<feature type="domain" description="C2H2-type" evidence="13">
    <location>
        <begin position="260"/>
        <end position="287"/>
    </location>
</feature>
<dbReference type="FunFam" id="3.30.160.60:FF:001430">
    <property type="entry name" value="Uncharacterized protein"/>
    <property type="match status" value="1"/>
</dbReference>
<dbReference type="InterPro" id="IPR036236">
    <property type="entry name" value="Znf_C2H2_sf"/>
</dbReference>
<dbReference type="PANTHER" id="PTHR24381">
    <property type="entry name" value="ZINC FINGER PROTEIN"/>
    <property type="match status" value="1"/>
</dbReference>
<dbReference type="SUPFAM" id="SSF57667">
    <property type="entry name" value="beta-beta-alpha zinc fingers"/>
    <property type="match status" value="5"/>
</dbReference>
<dbReference type="PANTHER" id="PTHR24381:SF393">
    <property type="entry name" value="CHROMATIN-LINKED ADAPTOR FOR MSL PROTEINS, ISOFORM B"/>
    <property type="match status" value="1"/>
</dbReference>
<feature type="domain" description="C2H2-type" evidence="13">
    <location>
        <begin position="400"/>
        <end position="427"/>
    </location>
</feature>
<dbReference type="FunFam" id="3.30.160.60:FF:003095">
    <property type="match status" value="1"/>
</dbReference>
<dbReference type="OMA" id="PRICSKG"/>
<evidence type="ECO:0000256" key="7">
    <source>
        <dbReference type="ARBA" id="ARBA00022833"/>
    </source>
</evidence>
<keyword evidence="11" id="KW-0539">Nucleus</keyword>
<accession>A0A7M4ETB8</accession>
<dbReference type="Gene3D" id="3.30.160.60">
    <property type="entry name" value="Classic Zinc Finger"/>
    <property type="match status" value="8"/>
</dbReference>
<proteinExistence type="inferred from homology"/>
<dbReference type="GO" id="GO:0000977">
    <property type="term" value="F:RNA polymerase II transcription regulatory region sequence-specific DNA binding"/>
    <property type="evidence" value="ECO:0007669"/>
    <property type="project" value="TreeGrafter"/>
</dbReference>
<dbReference type="AlphaFoldDB" id="A0A7M4ETB8"/>
<dbReference type="FunFam" id="3.30.160.60:FF:000087">
    <property type="entry name" value="Zinc finger protein 354B"/>
    <property type="match status" value="1"/>
</dbReference>
<keyword evidence="8" id="KW-0805">Transcription regulation</keyword>
<evidence type="ECO:0000256" key="6">
    <source>
        <dbReference type="ARBA" id="ARBA00022771"/>
    </source>
</evidence>
<dbReference type="FunFam" id="3.30.160.60:FF:000358">
    <property type="entry name" value="zinc finger protein 24"/>
    <property type="match status" value="1"/>
</dbReference>
<dbReference type="PROSITE" id="PS00028">
    <property type="entry name" value="ZINC_FINGER_C2H2_1"/>
    <property type="match status" value="8"/>
</dbReference>
<evidence type="ECO:0000256" key="12">
    <source>
        <dbReference type="PROSITE-ProRule" id="PRU00042"/>
    </source>
</evidence>
<keyword evidence="5" id="KW-0677">Repeat</keyword>
<dbReference type="GeneTree" id="ENSGT00950000182890"/>
<evidence type="ECO:0000313" key="15">
    <source>
        <dbReference type="Proteomes" id="UP000594220"/>
    </source>
</evidence>
<evidence type="ECO:0000256" key="4">
    <source>
        <dbReference type="ARBA" id="ARBA00022723"/>
    </source>
</evidence>
<keyword evidence="15" id="KW-1185">Reference proteome</keyword>
<dbReference type="GO" id="GO:0005634">
    <property type="term" value="C:nucleus"/>
    <property type="evidence" value="ECO:0007669"/>
    <property type="project" value="UniProtKB-SubCell"/>
</dbReference>
<keyword evidence="6 12" id="KW-0863">Zinc-finger</keyword>
<dbReference type="FunFam" id="3.30.160.60:FF:000624">
    <property type="entry name" value="zinc finger protein 697"/>
    <property type="match status" value="1"/>
</dbReference>
<evidence type="ECO:0000256" key="5">
    <source>
        <dbReference type="ARBA" id="ARBA00022737"/>
    </source>
</evidence>
<evidence type="ECO:0000256" key="1">
    <source>
        <dbReference type="ARBA" id="ARBA00003767"/>
    </source>
</evidence>
<comment type="function">
    <text evidence="1">May be involved in transcriptional regulation.</text>
</comment>
<organism evidence="14 15">
    <name type="scientific">Crocodylus porosus</name>
    <name type="common">Saltwater crocodile</name>
    <name type="synonym">Estuarine crocodile</name>
    <dbReference type="NCBI Taxonomy" id="8502"/>
    <lineage>
        <taxon>Eukaryota</taxon>
        <taxon>Metazoa</taxon>
        <taxon>Chordata</taxon>
        <taxon>Craniata</taxon>
        <taxon>Vertebrata</taxon>
        <taxon>Euteleostomi</taxon>
        <taxon>Archelosauria</taxon>
        <taxon>Archosauria</taxon>
        <taxon>Crocodylia</taxon>
        <taxon>Longirostres</taxon>
        <taxon>Crocodylidae</taxon>
        <taxon>Crocodylus</taxon>
    </lineage>
</organism>
<comment type="similarity">
    <text evidence="3">Belongs to the krueppel C2H2-type zinc-finger protein family.</text>
</comment>
<protein>
    <recommendedName>
        <fullName evidence="13">C2H2-type domain-containing protein</fullName>
    </recommendedName>
</protein>
<dbReference type="SMART" id="SM00355">
    <property type="entry name" value="ZnF_C2H2"/>
    <property type="match status" value="8"/>
</dbReference>
<feature type="domain" description="C2H2-type" evidence="13">
    <location>
        <begin position="372"/>
        <end position="399"/>
    </location>
</feature>
<sequence length="461" mass="51846">MVQRISFLIFRNSLAEVPWCLEKKELFHLVLPGVWWDCVWAAGARGMILLFQGQVTEEVAVCFSKGQPTPLTPVRKPSAGTSCWRRMRLVSLAQAVPQVCILVPYSPLSFASGNETVMENTMKNPHQPCPEKAGLHGAALGGAEGDIPQHPELGEAHENQCGSRGLQGELPQGRCVGSSPGGCSFWDLNGTMVQPRICSKGKPWEFANYSRRLHLRSKLFAKESAHQGIRSYDCLDCGKSFISSSDLLQHQILHSGDKPYTCLDCGKSFTRKYGLTEHQSIHTGEKPYTCPDCGKSFRRKNGLIEHQRIHTEEKPYMCPACGKNFGLRHSLIKHQRIHTGEKPYTCRDCGKSFRQKNRLTEHQRLHTGEKPYSCPDCGKSFRLGHELTKHQRCHTGEEPYMCSDCGKRFRYRDGFAKHRRLHTGEKPYSCADCGEKFHLGHSLKQHQSIHTGEEPSSCPDS</sequence>
<dbReference type="GO" id="GO:0000981">
    <property type="term" value="F:DNA-binding transcription factor activity, RNA polymerase II-specific"/>
    <property type="evidence" value="ECO:0007669"/>
    <property type="project" value="TreeGrafter"/>
</dbReference>
<feature type="domain" description="C2H2-type" evidence="13">
    <location>
        <begin position="428"/>
        <end position="455"/>
    </location>
</feature>
<keyword evidence="10" id="KW-0804">Transcription</keyword>
<dbReference type="FunFam" id="3.30.160.60:FF:000111">
    <property type="entry name" value="GLI family zinc finger 4"/>
    <property type="match status" value="1"/>
</dbReference>
<keyword evidence="4" id="KW-0479">Metal-binding</keyword>
<evidence type="ECO:0000256" key="9">
    <source>
        <dbReference type="ARBA" id="ARBA00023125"/>
    </source>
</evidence>
<feature type="domain" description="C2H2-type" evidence="13">
    <location>
        <begin position="288"/>
        <end position="315"/>
    </location>
</feature>
<dbReference type="InterPro" id="IPR013087">
    <property type="entry name" value="Znf_C2H2_type"/>
</dbReference>
<dbReference type="Pfam" id="PF00096">
    <property type="entry name" value="zf-C2H2"/>
    <property type="match status" value="7"/>
</dbReference>
<evidence type="ECO:0000256" key="2">
    <source>
        <dbReference type="ARBA" id="ARBA00004123"/>
    </source>
</evidence>
<evidence type="ECO:0000256" key="8">
    <source>
        <dbReference type="ARBA" id="ARBA00023015"/>
    </source>
</evidence>
<dbReference type="PROSITE" id="PS50157">
    <property type="entry name" value="ZINC_FINGER_C2H2_2"/>
    <property type="match status" value="8"/>
</dbReference>
<keyword evidence="7" id="KW-0862">Zinc</keyword>
<dbReference type="FunFam" id="3.30.160.60:FF:000180">
    <property type="entry name" value="Zinc finger protein 689"/>
    <property type="match status" value="1"/>
</dbReference>